<evidence type="ECO:0000256" key="1">
    <source>
        <dbReference type="ARBA" id="ARBA00002868"/>
    </source>
</evidence>
<dbReference type="EMBL" id="JAAYYV010000121">
    <property type="protein sequence ID" value="NLF53692.1"/>
    <property type="molecule type" value="Genomic_DNA"/>
</dbReference>
<organism evidence="7 8">
    <name type="scientific">Thauera phenolivorans</name>
    <dbReference type="NCBI Taxonomy" id="1792543"/>
    <lineage>
        <taxon>Bacteria</taxon>
        <taxon>Pseudomonadati</taxon>
        <taxon>Pseudomonadota</taxon>
        <taxon>Betaproteobacteria</taxon>
        <taxon>Rhodocyclales</taxon>
        <taxon>Zoogloeaceae</taxon>
        <taxon>Thauera</taxon>
    </lineage>
</organism>
<accession>A0A7X7LUY8</accession>
<evidence type="ECO:0000256" key="5">
    <source>
        <dbReference type="ARBA" id="ARBA00031841"/>
    </source>
</evidence>
<dbReference type="AlphaFoldDB" id="A0A7X7LUY8"/>
<dbReference type="PANTHER" id="PTHR38099:SF1">
    <property type="entry name" value="LARGE RIBOSOMAL RNA SUBUNIT ACCUMULATION PROTEIN YCED"/>
    <property type="match status" value="1"/>
</dbReference>
<comment type="similarity">
    <text evidence="2">Belongs to the DUF177 domain family.</text>
</comment>
<comment type="caution">
    <text evidence="7">The sequence shown here is derived from an EMBL/GenBank/DDBJ whole genome shotgun (WGS) entry which is preliminary data.</text>
</comment>
<dbReference type="Proteomes" id="UP000536534">
    <property type="component" value="Unassembled WGS sequence"/>
</dbReference>
<dbReference type="GO" id="GO:0042254">
    <property type="term" value="P:ribosome biogenesis"/>
    <property type="evidence" value="ECO:0007669"/>
    <property type="project" value="UniProtKB-KW"/>
</dbReference>
<dbReference type="PANTHER" id="PTHR38099">
    <property type="entry name" value="LARGE RIBOSOMAL RNA SUBUNIT ACCUMULATION PROTEIN YCED"/>
    <property type="match status" value="1"/>
</dbReference>
<feature type="region of interest" description="Disordered" evidence="6">
    <location>
        <begin position="147"/>
        <end position="170"/>
    </location>
</feature>
<dbReference type="InterPro" id="IPR003772">
    <property type="entry name" value="YceD"/>
</dbReference>
<comment type="function">
    <text evidence="1">Plays a role in synthesis, processing and/or stability of 23S rRNA.</text>
</comment>
<dbReference type="Pfam" id="PF02620">
    <property type="entry name" value="YceD"/>
    <property type="match status" value="1"/>
</dbReference>
<protein>
    <recommendedName>
        <fullName evidence="3">Large ribosomal RNA subunit accumulation protein YceD</fullName>
    </recommendedName>
    <alternativeName>
        <fullName evidence="5">23S rRNA accumulation protein YceD</fullName>
    </alternativeName>
</protein>
<dbReference type="InterPro" id="IPR039255">
    <property type="entry name" value="YceD_bac"/>
</dbReference>
<evidence type="ECO:0000313" key="8">
    <source>
        <dbReference type="Proteomes" id="UP000536534"/>
    </source>
</evidence>
<reference evidence="7 8" key="1">
    <citation type="journal article" date="2020" name="Biotechnol. Biofuels">
        <title>New insights from the biogas microbiome by comprehensive genome-resolved metagenomics of nearly 1600 species originating from multiple anaerobic digesters.</title>
        <authorList>
            <person name="Campanaro S."/>
            <person name="Treu L."/>
            <person name="Rodriguez-R L.M."/>
            <person name="Kovalovszki A."/>
            <person name="Ziels R.M."/>
            <person name="Maus I."/>
            <person name="Zhu X."/>
            <person name="Kougias P.G."/>
            <person name="Basile A."/>
            <person name="Luo G."/>
            <person name="Schluter A."/>
            <person name="Konstantinidis K.T."/>
            <person name="Angelidaki I."/>
        </authorList>
    </citation>
    <scope>NUCLEOTIDE SEQUENCE [LARGE SCALE GENOMIC DNA]</scope>
    <source>
        <strain evidence="7">AS06rmzACSIP_256</strain>
    </source>
</reference>
<evidence type="ECO:0000256" key="4">
    <source>
        <dbReference type="ARBA" id="ARBA00022517"/>
    </source>
</evidence>
<name>A0A7X7LUY8_9RHOO</name>
<evidence type="ECO:0000256" key="3">
    <source>
        <dbReference type="ARBA" id="ARBA00015716"/>
    </source>
</evidence>
<evidence type="ECO:0000256" key="6">
    <source>
        <dbReference type="SAM" id="MobiDB-lite"/>
    </source>
</evidence>
<sequence length="170" mass="18245">MSEQSVQSSYIADPFRFAAEGRSLSGTVAVARLVRLADALADDSGTVTFGIVGRLDAERRPQLRLTAQGVLNLRCQRCLGAIAWPLQLDSVLQPVRSGQPIPEEELEDDEVDAIEVDGELGVLGLVEDEILLALPIAPRHQNCDSLRPDGGTVKESPFAKLSALRGTGKN</sequence>
<keyword evidence="4" id="KW-0690">Ribosome biogenesis</keyword>
<proteinExistence type="inferred from homology"/>
<evidence type="ECO:0000256" key="2">
    <source>
        <dbReference type="ARBA" id="ARBA00010740"/>
    </source>
</evidence>
<dbReference type="GO" id="GO:0005829">
    <property type="term" value="C:cytosol"/>
    <property type="evidence" value="ECO:0007669"/>
    <property type="project" value="TreeGrafter"/>
</dbReference>
<gene>
    <name evidence="7" type="ORF">GX576_04705</name>
</gene>
<evidence type="ECO:0000313" key="7">
    <source>
        <dbReference type="EMBL" id="NLF53692.1"/>
    </source>
</evidence>